<keyword evidence="13" id="KW-1185">Reference proteome</keyword>
<dbReference type="PANTHER" id="PTHR30620">
    <property type="entry name" value="PERIPLASMIC BETA-GLUCOSIDASE-RELATED"/>
    <property type="match status" value="1"/>
</dbReference>
<dbReference type="PROSITE" id="PS51257">
    <property type="entry name" value="PROKAR_LIPOPROTEIN"/>
    <property type="match status" value="1"/>
</dbReference>
<feature type="region of interest" description="Disordered" evidence="8">
    <location>
        <begin position="25"/>
        <end position="45"/>
    </location>
</feature>
<organism evidence="12 13">
    <name type="scientific">Lacrimispora defluvii</name>
    <dbReference type="NCBI Taxonomy" id="2719233"/>
    <lineage>
        <taxon>Bacteria</taxon>
        <taxon>Bacillati</taxon>
        <taxon>Bacillota</taxon>
        <taxon>Clostridia</taxon>
        <taxon>Lachnospirales</taxon>
        <taxon>Lachnospiraceae</taxon>
        <taxon>Lacrimispora</taxon>
    </lineage>
</organism>
<feature type="domain" description="Glycoside hydrolase family 3 C-terminal" evidence="11">
    <location>
        <begin position="410"/>
        <end position="616"/>
    </location>
</feature>
<evidence type="ECO:0000313" key="12">
    <source>
        <dbReference type="EMBL" id="NNJ30907.1"/>
    </source>
</evidence>
<dbReference type="InterPro" id="IPR036881">
    <property type="entry name" value="Glyco_hydro_3_C_sf"/>
</dbReference>
<sequence>MRSSVTGACLVFMMALSGCVGAQTSNPSPTEVSSSAETETKTDSKSVENILNRLTLDQKAAQMVQGAVYNMPDNLMKEKCYGSILSTFGENFLSASQWKNMILKYQKEAISSEAGVPYIYGNDQVHGLAGCRGAVIFPHNIGIGAANNKDLTYQMGLAVADEAKFTGMLWSFSPCLSAAQDPRWGRTYESFSSETGMVAELGAAYSRGLIDGGLLPCAKHFFADGNVLYGTGENSEGEKRLIDRGDARLSESEIQDLLKVYQEQIDAGVKTIMISHSSLNGIKMHANEKYISILKKDMGFQGFIVSDWDSIHNIPGDNLKDQTITAVNAGIDMLMEDSKFEDCRKYIVEAVNEGKISMDRVNDAVSRILTVKKEMGIIDDPMMEKVTTKESSIGSQEYRDLARTLVEESLVLLKNDNNILPIKKGTKIYVTGPAANDVGAQCGGWTFTWLGSTDADNHGRKWIPEGKTILDGLKELADEYDLTIITDPAKAADADLTLLCLGEKTYTEWKGDSADINITGSLGLTGNKKAIDQAKSLGNPTVALIVSGRNVIISDYMEQWDGIVMCYLPGSEGDGIANVLTGKKTFKGTLPMPYYSRVEDIRTDQVLYPVGYGLTYSTRK</sequence>
<dbReference type="Gene3D" id="3.20.20.300">
    <property type="entry name" value="Glycoside hydrolase, family 3, N-terminal domain"/>
    <property type="match status" value="1"/>
</dbReference>
<keyword evidence="6 7" id="KW-0326">Glycosidase</keyword>
<dbReference type="PANTHER" id="PTHR30620:SF16">
    <property type="entry name" value="LYSOSOMAL BETA GLUCOSIDASE"/>
    <property type="match status" value="1"/>
</dbReference>
<reference evidence="12 13" key="1">
    <citation type="submission" date="2020-03" db="EMBL/GenBank/DDBJ databases">
        <title>Genome Sequence of industrial isolate, B5A.</title>
        <authorList>
            <person name="Sharma S."/>
            <person name="Patil P.B."/>
            <person name="Korpole S."/>
        </authorList>
    </citation>
    <scope>NUCLEOTIDE SEQUENCE [LARGE SCALE GENOMIC DNA]</scope>
    <source>
        <strain evidence="12 13">PI-S10-B5A</strain>
    </source>
</reference>
<keyword evidence="4 9" id="KW-0732">Signal</keyword>
<feature type="domain" description="Glycoside hydrolase family 3 N-terminal" evidence="10">
    <location>
        <begin position="55"/>
        <end position="371"/>
    </location>
</feature>
<dbReference type="RefSeq" id="WP_170822086.1">
    <property type="nucleotide sequence ID" value="NZ_JAAOXG010000026.1"/>
</dbReference>
<protein>
    <recommendedName>
        <fullName evidence="3">beta-glucosidase</fullName>
        <ecNumber evidence="3">3.2.1.21</ecNumber>
    </recommendedName>
</protein>
<dbReference type="Proteomes" id="UP000539052">
    <property type="component" value="Unassembled WGS sequence"/>
</dbReference>
<keyword evidence="5 7" id="KW-0378">Hydrolase</keyword>
<dbReference type="Pfam" id="PF01915">
    <property type="entry name" value="Glyco_hydro_3_C"/>
    <property type="match status" value="1"/>
</dbReference>
<dbReference type="Gene3D" id="3.40.50.1700">
    <property type="entry name" value="Glycoside hydrolase family 3 C-terminal domain"/>
    <property type="match status" value="1"/>
</dbReference>
<accession>A0ABX1VSU2</accession>
<evidence type="ECO:0000256" key="4">
    <source>
        <dbReference type="ARBA" id="ARBA00022729"/>
    </source>
</evidence>
<dbReference type="GO" id="GO:0016787">
    <property type="term" value="F:hydrolase activity"/>
    <property type="evidence" value="ECO:0007669"/>
    <property type="project" value="UniProtKB-KW"/>
</dbReference>
<evidence type="ECO:0000256" key="8">
    <source>
        <dbReference type="SAM" id="MobiDB-lite"/>
    </source>
</evidence>
<name>A0ABX1VSU2_9FIRM</name>
<evidence type="ECO:0000256" key="7">
    <source>
        <dbReference type="RuleBase" id="RU361161"/>
    </source>
</evidence>
<evidence type="ECO:0000256" key="3">
    <source>
        <dbReference type="ARBA" id="ARBA00012744"/>
    </source>
</evidence>
<dbReference type="InterPro" id="IPR051915">
    <property type="entry name" value="Cellulose_Degrad_GH3"/>
</dbReference>
<dbReference type="SUPFAM" id="SSF51445">
    <property type="entry name" value="(Trans)glycosidases"/>
    <property type="match status" value="1"/>
</dbReference>
<evidence type="ECO:0000256" key="9">
    <source>
        <dbReference type="SAM" id="SignalP"/>
    </source>
</evidence>
<evidence type="ECO:0000256" key="5">
    <source>
        <dbReference type="ARBA" id="ARBA00022801"/>
    </source>
</evidence>
<proteinExistence type="inferred from homology"/>
<evidence type="ECO:0000256" key="6">
    <source>
        <dbReference type="ARBA" id="ARBA00023295"/>
    </source>
</evidence>
<feature type="compositionally biased region" description="Polar residues" evidence="8">
    <location>
        <begin position="25"/>
        <end position="37"/>
    </location>
</feature>
<comment type="caution">
    <text evidence="12">The sequence shown here is derived from an EMBL/GenBank/DDBJ whole genome shotgun (WGS) entry which is preliminary data.</text>
</comment>
<dbReference type="InterPro" id="IPR017853">
    <property type="entry name" value="GH"/>
</dbReference>
<comment type="catalytic activity">
    <reaction evidence="1">
        <text>Hydrolysis of terminal, non-reducing beta-D-glucosyl residues with release of beta-D-glucose.</text>
        <dbReference type="EC" id="3.2.1.21"/>
    </reaction>
</comment>
<evidence type="ECO:0000313" key="13">
    <source>
        <dbReference type="Proteomes" id="UP000539052"/>
    </source>
</evidence>
<dbReference type="PRINTS" id="PR00133">
    <property type="entry name" value="GLHYDRLASE3"/>
</dbReference>
<feature type="chain" id="PRO_5047465568" description="beta-glucosidase" evidence="9">
    <location>
        <begin position="23"/>
        <end position="620"/>
    </location>
</feature>
<evidence type="ECO:0000256" key="2">
    <source>
        <dbReference type="ARBA" id="ARBA00005336"/>
    </source>
</evidence>
<dbReference type="SUPFAM" id="SSF52279">
    <property type="entry name" value="Beta-D-glucan exohydrolase, C-terminal domain"/>
    <property type="match status" value="1"/>
</dbReference>
<dbReference type="PROSITE" id="PS00775">
    <property type="entry name" value="GLYCOSYL_HYDROL_F3"/>
    <property type="match status" value="1"/>
</dbReference>
<gene>
    <name evidence="12" type="ORF">G9470_14040</name>
</gene>
<dbReference type="Pfam" id="PF00933">
    <property type="entry name" value="Glyco_hydro_3"/>
    <property type="match status" value="1"/>
</dbReference>
<dbReference type="EC" id="3.2.1.21" evidence="3"/>
<dbReference type="InterPro" id="IPR036962">
    <property type="entry name" value="Glyco_hydro_3_N_sf"/>
</dbReference>
<dbReference type="InterPro" id="IPR001764">
    <property type="entry name" value="Glyco_hydro_3_N"/>
</dbReference>
<comment type="similarity">
    <text evidence="2 7">Belongs to the glycosyl hydrolase 3 family.</text>
</comment>
<dbReference type="InterPro" id="IPR002772">
    <property type="entry name" value="Glyco_hydro_3_C"/>
</dbReference>
<feature type="signal peptide" evidence="9">
    <location>
        <begin position="1"/>
        <end position="22"/>
    </location>
</feature>
<dbReference type="EMBL" id="JAAOXG010000026">
    <property type="protein sequence ID" value="NNJ30907.1"/>
    <property type="molecule type" value="Genomic_DNA"/>
</dbReference>
<evidence type="ECO:0000259" key="10">
    <source>
        <dbReference type="Pfam" id="PF00933"/>
    </source>
</evidence>
<evidence type="ECO:0000256" key="1">
    <source>
        <dbReference type="ARBA" id="ARBA00000448"/>
    </source>
</evidence>
<evidence type="ECO:0000259" key="11">
    <source>
        <dbReference type="Pfam" id="PF01915"/>
    </source>
</evidence>
<dbReference type="InterPro" id="IPR019800">
    <property type="entry name" value="Glyco_hydro_3_AS"/>
</dbReference>